<proteinExistence type="inferred from homology"/>
<evidence type="ECO:0000313" key="4">
    <source>
        <dbReference type="Proteomes" id="UP000254168"/>
    </source>
</evidence>
<organism evidence="3 4">
    <name type="scientific">Xanthomonas euroxanthea</name>
    <dbReference type="NCBI Taxonomy" id="2259622"/>
    <lineage>
        <taxon>Bacteria</taxon>
        <taxon>Pseudomonadati</taxon>
        <taxon>Pseudomonadota</taxon>
        <taxon>Gammaproteobacteria</taxon>
        <taxon>Lysobacterales</taxon>
        <taxon>Lysobacteraceae</taxon>
        <taxon>Xanthomonas</taxon>
    </lineage>
</organism>
<keyword evidence="4" id="KW-1185">Reference proteome</keyword>
<gene>
    <name evidence="3" type="ORF">CPBF424_21900</name>
</gene>
<dbReference type="AlphaFoldDB" id="A0AA46C8C4"/>
<comment type="caution">
    <text evidence="3">The sequence shown here is derived from an EMBL/GenBank/DDBJ whole genome shotgun (WGS) entry which is preliminary data.</text>
</comment>
<dbReference type="InterPro" id="IPR036913">
    <property type="entry name" value="YegP-like_sf"/>
</dbReference>
<protein>
    <recommendedName>
        <fullName evidence="2">DUF1508 domain-containing protein</fullName>
    </recommendedName>
</protein>
<comment type="similarity">
    <text evidence="1">Belongs to the UPF0339 family. Duplicated subfamily.</text>
</comment>
<dbReference type="InterPro" id="IPR010879">
    <property type="entry name" value="DUF1508"/>
</dbReference>
<dbReference type="Pfam" id="PF07411">
    <property type="entry name" value="DUF1508"/>
    <property type="match status" value="1"/>
</dbReference>
<name>A0AA46C8C4_9XANT</name>
<dbReference type="Proteomes" id="UP000254168">
    <property type="component" value="Unassembled WGS sequence"/>
</dbReference>
<evidence type="ECO:0000256" key="1">
    <source>
        <dbReference type="ARBA" id="ARBA00007576"/>
    </source>
</evidence>
<dbReference type="Gene3D" id="3.30.160.160">
    <property type="entry name" value="YegP-like"/>
    <property type="match status" value="1"/>
</dbReference>
<accession>A0AA46C8C4</accession>
<feature type="domain" description="DUF1508" evidence="2">
    <location>
        <begin position="8"/>
        <end position="55"/>
    </location>
</feature>
<dbReference type="RefSeq" id="WP_115677128.1">
    <property type="nucleotide sequence ID" value="NZ_LR994544.1"/>
</dbReference>
<evidence type="ECO:0000259" key="2">
    <source>
        <dbReference type="Pfam" id="PF07411"/>
    </source>
</evidence>
<dbReference type="SUPFAM" id="SSF160113">
    <property type="entry name" value="YegP-like"/>
    <property type="match status" value="1"/>
</dbReference>
<evidence type="ECO:0000313" key="3">
    <source>
        <dbReference type="EMBL" id="SUZ28374.1"/>
    </source>
</evidence>
<reference evidence="3 4" key="1">
    <citation type="submission" date="2018-06" db="EMBL/GenBank/DDBJ databases">
        <authorList>
            <person name="Pothier F. J."/>
        </authorList>
    </citation>
    <scope>NUCLEOTIDE SEQUENCE [LARGE SCALE GENOMIC DNA]</scope>
    <source>
        <strain evidence="3 4">CPBF 424</strain>
    </source>
</reference>
<dbReference type="EMBL" id="UIHB01000002">
    <property type="protein sequence ID" value="SUZ28374.1"/>
    <property type="molecule type" value="Genomic_DNA"/>
</dbReference>
<sequence>MRIEIYQDRAGEWRWTFYASNGRKIADSGEGYASEYNAVRAARRLKELAASAPIKRRDGTVLNESARSGLGPDPF</sequence>